<dbReference type="AlphaFoldDB" id="A0AA35S2M1"/>
<evidence type="ECO:0000313" key="4">
    <source>
        <dbReference type="Proteomes" id="UP001174909"/>
    </source>
</evidence>
<dbReference type="SUPFAM" id="SSF52980">
    <property type="entry name" value="Restriction endonuclease-like"/>
    <property type="match status" value="1"/>
</dbReference>
<dbReference type="GO" id="GO:0003676">
    <property type="term" value="F:nucleic acid binding"/>
    <property type="evidence" value="ECO:0007669"/>
    <property type="project" value="InterPro"/>
</dbReference>
<dbReference type="Gene3D" id="3.40.1350.10">
    <property type="match status" value="1"/>
</dbReference>
<dbReference type="EMBL" id="CASHTH010001902">
    <property type="protein sequence ID" value="CAI8021472.1"/>
    <property type="molecule type" value="Genomic_DNA"/>
</dbReference>
<evidence type="ECO:0000313" key="3">
    <source>
        <dbReference type="EMBL" id="CAI8021472.1"/>
    </source>
</evidence>
<reference evidence="3" key="1">
    <citation type="submission" date="2023-03" db="EMBL/GenBank/DDBJ databases">
        <authorList>
            <person name="Steffen K."/>
            <person name="Cardenas P."/>
        </authorList>
    </citation>
    <scope>NUCLEOTIDE SEQUENCE</scope>
</reference>
<gene>
    <name evidence="3" type="ORF">GBAR_LOCUS12734</name>
</gene>
<evidence type="ECO:0000256" key="1">
    <source>
        <dbReference type="ARBA" id="ARBA00004173"/>
    </source>
</evidence>
<comment type="caution">
    <text evidence="3">The sequence shown here is derived from an EMBL/GenBank/DDBJ whole genome shotgun (WGS) entry which is preliminary data.</text>
</comment>
<dbReference type="PANTHER" id="PTHR28133">
    <property type="entry name" value="REQUIRED FOR RESPIRATORY GROWTH PROTEIN 7, MITOCHONDRIAL"/>
    <property type="match status" value="1"/>
</dbReference>
<dbReference type="Proteomes" id="UP001174909">
    <property type="component" value="Unassembled WGS sequence"/>
</dbReference>
<dbReference type="PANTHER" id="PTHR28133:SF1">
    <property type="entry name" value="REQUIRED FOR RESPIRATORY GROWTH PROTEIN 7, MITOCHONDRIAL"/>
    <property type="match status" value="1"/>
</dbReference>
<evidence type="ECO:0000256" key="2">
    <source>
        <dbReference type="ARBA" id="ARBA00023128"/>
    </source>
</evidence>
<dbReference type="GO" id="GO:0006281">
    <property type="term" value="P:DNA repair"/>
    <property type="evidence" value="ECO:0007669"/>
    <property type="project" value="UniProtKB-ARBA"/>
</dbReference>
<protein>
    <submittedName>
        <fullName evidence="3">Uncharacterized protein C824.03c, mitochondrial</fullName>
    </submittedName>
</protein>
<accession>A0AA35S2M1</accession>
<proteinExistence type="predicted"/>
<sequence>MLQQLSTVAVGRAYELLVLAVLRRYSFQLYHSGRRGDGGVDFVGHWALTPAARLDIVGQCKWRHRTPLNPGEVRELESVVARMTGPRKTPYSVAGLLASYSGFSRQAMQTGMNSEVPLILTQIRPLPPEDNYDIIGCKNDVIPTGHQSVVEEESGYIRDFVLNHTAQTLWPNIKVTWRHSRETGRKIDILVQKT</sequence>
<dbReference type="InterPro" id="IPR011856">
    <property type="entry name" value="tRNA_endonuc-like_dom_sf"/>
</dbReference>
<keyword evidence="4" id="KW-1185">Reference proteome</keyword>
<name>A0AA35S2M1_GEOBA</name>
<keyword evidence="2" id="KW-0496">Mitochondrion</keyword>
<dbReference type="InterPro" id="IPR018828">
    <property type="entry name" value="RRG7"/>
</dbReference>
<organism evidence="3 4">
    <name type="scientific">Geodia barretti</name>
    <name type="common">Barrett's horny sponge</name>
    <dbReference type="NCBI Taxonomy" id="519541"/>
    <lineage>
        <taxon>Eukaryota</taxon>
        <taxon>Metazoa</taxon>
        <taxon>Porifera</taxon>
        <taxon>Demospongiae</taxon>
        <taxon>Heteroscleromorpha</taxon>
        <taxon>Tetractinellida</taxon>
        <taxon>Astrophorina</taxon>
        <taxon>Geodiidae</taxon>
        <taxon>Geodia</taxon>
    </lineage>
</organism>
<dbReference type="InterPro" id="IPR011335">
    <property type="entry name" value="Restrct_endonuc-II-like"/>
</dbReference>
<comment type="subcellular location">
    <subcellularLocation>
        <location evidence="1">Mitochondrion</location>
    </subcellularLocation>
</comment>
<dbReference type="Pfam" id="PF10356">
    <property type="entry name" value="RRG7"/>
    <property type="match status" value="2"/>
</dbReference>
<dbReference type="GO" id="GO:0005739">
    <property type="term" value="C:mitochondrion"/>
    <property type="evidence" value="ECO:0007669"/>
    <property type="project" value="UniProtKB-SubCell"/>
</dbReference>